<dbReference type="STRING" id="1130798.LBLM1_01325"/>
<dbReference type="PANTHER" id="PTHR46211:SF1">
    <property type="entry name" value="GLYCEROPHOSPHODIESTER PHOSPHODIESTERASE, CYTOPLASMIC"/>
    <property type="match status" value="1"/>
</dbReference>
<gene>
    <name evidence="2" type="ORF">LBLM1_01325</name>
</gene>
<proteinExistence type="predicted"/>
<sequence length="237" mass="27500">MNTQSNQAIQTKIFGHRGYPAKFPENSLAGFRYVVAHQIDGVEFDVHLTSDHIPVIMHDETIDRTTDGTGRIVDYTLAELRQFKLSNGESIPTLDELLDVFENKDVWINLEFKTDNIAYQDIEKIVMPMVNQHQLLHPVIYSSFNLQTLKNCMQLDATQDYNWLTENDVPKAQEFVKKERLHGIHPHHYQATTATQRVWTVNDDQEAQQLFEKNVAGIFTNRFEDMVQLRKNVQIAQ</sequence>
<dbReference type="GO" id="GO:0008081">
    <property type="term" value="F:phosphoric diester hydrolase activity"/>
    <property type="evidence" value="ECO:0007669"/>
    <property type="project" value="InterPro"/>
</dbReference>
<dbReference type="RefSeq" id="WP_006500654.1">
    <property type="nucleotide sequence ID" value="NZ_CP011013.1"/>
</dbReference>
<dbReference type="GO" id="GO:0006629">
    <property type="term" value="P:lipid metabolic process"/>
    <property type="evidence" value="ECO:0007669"/>
    <property type="project" value="InterPro"/>
</dbReference>
<name>A0A0D4CI83_LIMMU</name>
<dbReference type="SUPFAM" id="SSF51695">
    <property type="entry name" value="PLC-like phosphodiesterases"/>
    <property type="match status" value="1"/>
</dbReference>
<organism evidence="2 3">
    <name type="scientific">Limosilactobacillus mucosae LM1</name>
    <dbReference type="NCBI Taxonomy" id="1130798"/>
    <lineage>
        <taxon>Bacteria</taxon>
        <taxon>Bacillati</taxon>
        <taxon>Bacillota</taxon>
        <taxon>Bacilli</taxon>
        <taxon>Lactobacillales</taxon>
        <taxon>Lactobacillaceae</taxon>
        <taxon>Limosilactobacillus</taxon>
    </lineage>
</organism>
<keyword evidence="3" id="KW-1185">Reference proteome</keyword>
<dbReference type="Pfam" id="PF03009">
    <property type="entry name" value="GDPD"/>
    <property type="match status" value="1"/>
</dbReference>
<dbReference type="OrthoDB" id="384721at2"/>
<dbReference type="AlphaFoldDB" id="A0A0D4CI83"/>
<reference evidence="2 3" key="1">
    <citation type="journal article" date="2012" name="J. Bacteriol.">
        <title>Genome sequence of Lactobacillus mucosae LM1, isolated from piglet feces.</title>
        <authorList>
            <person name="Lee J.H."/>
            <person name="Valeriano V.D."/>
            <person name="Shin Y.R."/>
            <person name="Chae J.P."/>
            <person name="Kim G.B."/>
            <person name="Ham J.S."/>
            <person name="Chun J."/>
            <person name="Kang D.K."/>
        </authorList>
    </citation>
    <scope>NUCLEOTIDE SEQUENCE [LARGE SCALE GENOMIC DNA]</scope>
    <source>
        <strain evidence="2 3">LM1</strain>
    </source>
</reference>
<dbReference type="Gene3D" id="3.20.20.190">
    <property type="entry name" value="Phosphatidylinositol (PI) phosphodiesterase"/>
    <property type="match status" value="1"/>
</dbReference>
<dbReference type="InterPro" id="IPR030395">
    <property type="entry name" value="GP_PDE_dom"/>
</dbReference>
<evidence type="ECO:0000313" key="3">
    <source>
        <dbReference type="Proteomes" id="UP000003645"/>
    </source>
</evidence>
<dbReference type="Proteomes" id="UP000003645">
    <property type="component" value="Chromosome"/>
</dbReference>
<accession>A0A0D4CI83</accession>
<dbReference type="EMBL" id="CP011013">
    <property type="protein sequence ID" value="AJT49872.1"/>
    <property type="molecule type" value="Genomic_DNA"/>
</dbReference>
<dbReference type="InterPro" id="IPR017946">
    <property type="entry name" value="PLC-like_Pdiesterase_TIM-brl"/>
</dbReference>
<feature type="domain" description="GP-PDE" evidence="1">
    <location>
        <begin position="11"/>
        <end position="230"/>
    </location>
</feature>
<dbReference type="KEGG" id="lmu:LBLM1_01325"/>
<protein>
    <submittedName>
        <fullName evidence="2">Glycerophosphodiester phosphodiesterase</fullName>
    </submittedName>
</protein>
<dbReference type="PANTHER" id="PTHR46211">
    <property type="entry name" value="GLYCEROPHOSPHORYL DIESTER PHOSPHODIESTERASE"/>
    <property type="match status" value="1"/>
</dbReference>
<evidence type="ECO:0000313" key="2">
    <source>
        <dbReference type="EMBL" id="AJT49872.1"/>
    </source>
</evidence>
<evidence type="ECO:0000259" key="1">
    <source>
        <dbReference type="PROSITE" id="PS51704"/>
    </source>
</evidence>
<dbReference type="PROSITE" id="PS51704">
    <property type="entry name" value="GP_PDE"/>
    <property type="match status" value="1"/>
</dbReference>
<dbReference type="HOGENOM" id="CLU_030006_3_3_9"/>